<organism evidence="2 3">
    <name type="scientific">Colletotrichum kahawae</name>
    <name type="common">Coffee berry disease fungus</name>
    <dbReference type="NCBI Taxonomy" id="34407"/>
    <lineage>
        <taxon>Eukaryota</taxon>
        <taxon>Fungi</taxon>
        <taxon>Dikarya</taxon>
        <taxon>Ascomycota</taxon>
        <taxon>Pezizomycotina</taxon>
        <taxon>Sordariomycetes</taxon>
        <taxon>Hypocreomycetidae</taxon>
        <taxon>Glomerellales</taxon>
        <taxon>Glomerellaceae</taxon>
        <taxon>Colletotrichum</taxon>
        <taxon>Colletotrichum gloeosporioides species complex</taxon>
    </lineage>
</organism>
<accession>A0AAD9Y2N1</accession>
<keyword evidence="3" id="KW-1185">Reference proteome</keyword>
<evidence type="ECO:0000313" key="3">
    <source>
        <dbReference type="Proteomes" id="UP001281614"/>
    </source>
</evidence>
<evidence type="ECO:0000256" key="1">
    <source>
        <dbReference type="SAM" id="MobiDB-lite"/>
    </source>
</evidence>
<dbReference type="Proteomes" id="UP001281614">
    <property type="component" value="Unassembled WGS sequence"/>
</dbReference>
<name>A0AAD9Y2N1_COLKA</name>
<gene>
    <name evidence="2" type="ORF">CKAH01_01865</name>
</gene>
<reference evidence="2" key="1">
    <citation type="submission" date="2023-02" db="EMBL/GenBank/DDBJ databases">
        <title>Colletotrichum kahawae CIFC_Que2 genome sequencing and assembly.</title>
        <authorList>
            <person name="Baroncelli R."/>
        </authorList>
    </citation>
    <scope>NUCLEOTIDE SEQUENCE</scope>
    <source>
        <strain evidence="2">CIFC_Que2</strain>
    </source>
</reference>
<evidence type="ECO:0000313" key="2">
    <source>
        <dbReference type="EMBL" id="KAK2735484.1"/>
    </source>
</evidence>
<dbReference type="AlphaFoldDB" id="A0AAD9Y2N1"/>
<feature type="region of interest" description="Disordered" evidence="1">
    <location>
        <begin position="125"/>
        <end position="159"/>
    </location>
</feature>
<sequence length="159" mass="17811">MTRHRVRPPNIFITLDQSQSAGLDFQDAVWPVLPMLPNPTRQSSADRIKALPIRLVSLHFGLDVSQHYPEHDSFTRQERHAFRSPSQIMETMDLHAFLGPSRTRPGAFQTVDNIDLVLPAKSPARLQPRQSGIHAVNNSSEPAPGRPSQDHFTDFGSNS</sequence>
<comment type="caution">
    <text evidence="2">The sequence shown here is derived from an EMBL/GenBank/DDBJ whole genome shotgun (WGS) entry which is preliminary data.</text>
</comment>
<proteinExistence type="predicted"/>
<dbReference type="EMBL" id="VYYT01000444">
    <property type="protein sequence ID" value="KAK2735484.1"/>
    <property type="molecule type" value="Genomic_DNA"/>
</dbReference>
<protein>
    <submittedName>
        <fullName evidence="2">Uncharacterized protein</fullName>
    </submittedName>
</protein>